<keyword evidence="5" id="KW-0723">Serine/threonine-protein kinase</keyword>
<dbReference type="SMART" id="SM00220">
    <property type="entry name" value="S_TKc"/>
    <property type="match status" value="1"/>
</dbReference>
<dbReference type="Gene3D" id="1.10.510.10">
    <property type="entry name" value="Transferase(Phosphotransferase) domain 1"/>
    <property type="match status" value="1"/>
</dbReference>
<comment type="catalytic activity">
    <reaction evidence="15">
        <text>L-seryl-[protein] + ATP = O-phospho-L-seryl-[protein] + ADP + H(+)</text>
        <dbReference type="Rhea" id="RHEA:17989"/>
        <dbReference type="Rhea" id="RHEA-COMP:9863"/>
        <dbReference type="Rhea" id="RHEA-COMP:11604"/>
        <dbReference type="ChEBI" id="CHEBI:15378"/>
        <dbReference type="ChEBI" id="CHEBI:29999"/>
        <dbReference type="ChEBI" id="CHEBI:30616"/>
        <dbReference type="ChEBI" id="CHEBI:83421"/>
        <dbReference type="ChEBI" id="CHEBI:456216"/>
        <dbReference type="EC" id="2.7.11.12"/>
    </reaction>
</comment>
<dbReference type="SUPFAM" id="SSF51206">
    <property type="entry name" value="cAMP-binding domain-like"/>
    <property type="match status" value="3"/>
</dbReference>
<keyword evidence="11 16" id="KW-0067">ATP-binding</keyword>
<dbReference type="PROSITE" id="PS00889">
    <property type="entry name" value="CNMP_BINDING_2"/>
    <property type="match status" value="2"/>
</dbReference>
<dbReference type="PROSITE" id="PS50042">
    <property type="entry name" value="CNMP_BINDING_3"/>
    <property type="match status" value="3"/>
</dbReference>
<dbReference type="GO" id="GO:0012505">
    <property type="term" value="C:endomembrane system"/>
    <property type="evidence" value="ECO:0007669"/>
    <property type="project" value="UniProtKB-SubCell"/>
</dbReference>
<dbReference type="GO" id="GO:0005952">
    <property type="term" value="C:cAMP-dependent protein kinase complex"/>
    <property type="evidence" value="ECO:0007669"/>
    <property type="project" value="TreeGrafter"/>
</dbReference>
<keyword evidence="8" id="KW-0479">Metal-binding</keyword>
<feature type="domain" description="AGC-kinase C-terminal" evidence="20">
    <location>
        <begin position="792"/>
        <end position="849"/>
    </location>
</feature>
<feature type="binding site" evidence="16">
    <location>
        <position position="562"/>
    </location>
    <ligand>
        <name>ATP</name>
        <dbReference type="ChEBI" id="CHEBI:30616"/>
    </ligand>
</feature>
<evidence type="ECO:0000256" key="7">
    <source>
        <dbReference type="ARBA" id="ARBA00022679"/>
    </source>
</evidence>
<evidence type="ECO:0000259" key="19">
    <source>
        <dbReference type="PROSITE" id="PS50042"/>
    </source>
</evidence>
<dbReference type="SMART" id="SM00100">
    <property type="entry name" value="cNMP"/>
    <property type="match status" value="3"/>
</dbReference>
<keyword evidence="6" id="KW-0140">cGMP</keyword>
<dbReference type="FunFam" id="2.60.120.10:FF:000068">
    <property type="entry name" value="cGMP-dependent protein kinase"/>
    <property type="match status" value="1"/>
</dbReference>
<keyword evidence="9 16" id="KW-0547">Nucleotide-binding</keyword>
<dbReference type="InterPro" id="IPR000961">
    <property type="entry name" value="AGC-kinase_C"/>
</dbReference>
<evidence type="ECO:0000256" key="13">
    <source>
        <dbReference type="ARBA" id="ARBA00024113"/>
    </source>
</evidence>
<evidence type="ECO:0000256" key="6">
    <source>
        <dbReference type="ARBA" id="ARBA00022535"/>
    </source>
</evidence>
<reference evidence="21" key="1">
    <citation type="submission" date="2021-01" db="EMBL/GenBank/DDBJ databases">
        <authorList>
            <person name="Corre E."/>
            <person name="Pelletier E."/>
            <person name="Niang G."/>
            <person name="Scheremetjew M."/>
            <person name="Finn R."/>
            <person name="Kale V."/>
            <person name="Holt S."/>
            <person name="Cochrane G."/>
            <person name="Meng A."/>
            <person name="Brown T."/>
            <person name="Cohen L."/>
        </authorList>
    </citation>
    <scope>NUCLEOTIDE SEQUENCE</scope>
    <source>
        <strain evidence="21">CCMP127</strain>
    </source>
</reference>
<dbReference type="Gene3D" id="3.30.200.20">
    <property type="entry name" value="Phosphorylase Kinase, domain 1"/>
    <property type="match status" value="1"/>
</dbReference>
<evidence type="ECO:0000256" key="17">
    <source>
        <dbReference type="SAM" id="MobiDB-lite"/>
    </source>
</evidence>
<dbReference type="InterPro" id="IPR018488">
    <property type="entry name" value="cNMP-bd_CS"/>
</dbReference>
<sequence>MGCGPSKDEGATAAEPAPRMTSGSNGAKKKKPSPEDEKKYDTQPPPSSVMEGVGGRGDMTSSHFRDPNSAFKSFLVRDKEKASAITPKNITTKNEATSNANEEKDGAHHVKNVFARPLEINDDYKPPFHEKSKEESIFIADALQKNFVFENLDKHDLQPLVGAFEKVQVPKDEIIIQQGHEGDWFYIILKGSVSFIVDEKAVGKASKGNSFGELALLYTCPRAATVQALETTVLFRVDQTTFRYILQSQTRKGARDKVDLLLKIPFLRDLPDEDVAQLTAVMTPHKFTTGEYLMRKGDAADNFYIVQEGTLVATNIGLGEAKFEDVTVGPGDYVGERALVTGDPRAADVVAKTDGLAFYIDKDTFERVLGKLNDVIIRAQDQRKISSIKIFRDLGLDTQALKALSRLVREMTFKAGDVIIQEGDPTEAALYLVRPPGKLVLTNNEGTREEQIDGNGFFGEDQLKLDAKMGKNDPTAPSRLKGRYTVTATEGGTCGVLRLADCRLVFDTLLLGKNKKEMEAKTQIPFEKLQRHTILGAGTFGQVWLVSYQDPATGNKEAYALKIQSKYDLLKEGQAKAVMNEKYIMSKLRHPFIIHMAGTYQDNDFLYMLLGIVQGGELFSLMHTPTRDGIPESQARFYASCIAEGLAFMHRRGFVYRDLKPENVLIGGDGFPVIVDFGFAKFVKDKTYTLCGTPLYLPPEVILNRGHNSSADHWSLGVLIYEMIAGGTPFYRNGMAQMDLFRSIVKGEYYTPPEFSMGLSHIVSGFLTKNPGKRLGSLVNKEDDIYNHQWFSSIDFQKLRKKQVKAPYKPKIKDPLDASNFEDWSHLEDKTATKFPKLSPDEEAEFKGF</sequence>
<dbReference type="GO" id="GO:0004692">
    <property type="term" value="F:cGMP-dependent protein kinase activity"/>
    <property type="evidence" value="ECO:0007669"/>
    <property type="project" value="UniProtKB-EC"/>
</dbReference>
<dbReference type="Pfam" id="PF00069">
    <property type="entry name" value="Pkinase"/>
    <property type="match status" value="1"/>
</dbReference>
<dbReference type="SUPFAM" id="SSF56112">
    <property type="entry name" value="Protein kinase-like (PK-like)"/>
    <property type="match status" value="1"/>
</dbReference>
<feature type="region of interest" description="Disordered" evidence="17">
    <location>
        <begin position="1"/>
        <end position="67"/>
    </location>
</feature>
<evidence type="ECO:0000256" key="11">
    <source>
        <dbReference type="ARBA" id="ARBA00022840"/>
    </source>
</evidence>
<feature type="compositionally biased region" description="Basic and acidic residues" evidence="17">
    <location>
        <begin position="32"/>
        <end position="41"/>
    </location>
</feature>
<keyword evidence="12" id="KW-0142">cGMP-binding</keyword>
<dbReference type="PROSITE" id="PS51285">
    <property type="entry name" value="AGC_KINASE_CTER"/>
    <property type="match status" value="1"/>
</dbReference>
<evidence type="ECO:0000256" key="16">
    <source>
        <dbReference type="PROSITE-ProRule" id="PRU10141"/>
    </source>
</evidence>
<feature type="compositionally biased region" description="Basic and acidic residues" evidence="17">
    <location>
        <begin position="1"/>
        <end position="10"/>
    </location>
</feature>
<dbReference type="EMBL" id="HBIM01005688">
    <property type="protein sequence ID" value="CAE0407009.1"/>
    <property type="molecule type" value="Transcribed_RNA"/>
</dbReference>
<dbReference type="InterPro" id="IPR017441">
    <property type="entry name" value="Protein_kinase_ATP_BS"/>
</dbReference>
<dbReference type="Pfam" id="PF00027">
    <property type="entry name" value="cNMP_binding"/>
    <property type="match status" value="2"/>
</dbReference>
<evidence type="ECO:0000259" key="20">
    <source>
        <dbReference type="PROSITE" id="PS51285"/>
    </source>
</evidence>
<dbReference type="InterPro" id="IPR008271">
    <property type="entry name" value="Ser/Thr_kinase_AS"/>
</dbReference>
<keyword evidence="10" id="KW-0418">Kinase</keyword>
<dbReference type="InterPro" id="IPR014710">
    <property type="entry name" value="RmlC-like_jellyroll"/>
</dbReference>
<feature type="domain" description="Protein kinase" evidence="18">
    <location>
        <begin position="529"/>
        <end position="791"/>
    </location>
</feature>
<feature type="domain" description="Cyclic nucleotide-binding" evidence="19">
    <location>
        <begin position="266"/>
        <end position="375"/>
    </location>
</feature>
<organism evidence="21">
    <name type="scientific">Amphora coffeiformis</name>
    <dbReference type="NCBI Taxonomy" id="265554"/>
    <lineage>
        <taxon>Eukaryota</taxon>
        <taxon>Sar</taxon>
        <taxon>Stramenopiles</taxon>
        <taxon>Ochrophyta</taxon>
        <taxon>Bacillariophyta</taxon>
        <taxon>Bacillariophyceae</taxon>
        <taxon>Bacillariophycidae</taxon>
        <taxon>Thalassiophysales</taxon>
        <taxon>Catenulaceae</taxon>
        <taxon>Amphora</taxon>
    </lineage>
</organism>
<evidence type="ECO:0000256" key="5">
    <source>
        <dbReference type="ARBA" id="ARBA00022527"/>
    </source>
</evidence>
<proteinExistence type="inferred from homology"/>
<evidence type="ECO:0000256" key="2">
    <source>
        <dbReference type="ARBA" id="ARBA00004308"/>
    </source>
</evidence>
<comment type="subcellular location">
    <subcellularLocation>
        <location evidence="2">Endomembrane system</location>
    </subcellularLocation>
</comment>
<dbReference type="PROSITE" id="PS00108">
    <property type="entry name" value="PROTEIN_KINASE_ST"/>
    <property type="match status" value="1"/>
</dbReference>
<evidence type="ECO:0000259" key="18">
    <source>
        <dbReference type="PROSITE" id="PS50011"/>
    </source>
</evidence>
<dbReference type="PROSITE" id="PS00107">
    <property type="entry name" value="PROTEIN_KINASE_ATP"/>
    <property type="match status" value="1"/>
</dbReference>
<evidence type="ECO:0000256" key="8">
    <source>
        <dbReference type="ARBA" id="ARBA00022723"/>
    </source>
</evidence>
<comment type="similarity">
    <text evidence="3">Belongs to the protein kinase superfamily. AGC Ser/Thr protein kinase family. cGMP subfamily.</text>
</comment>
<comment type="cofactor">
    <cofactor evidence="1">
        <name>Mg(2+)</name>
        <dbReference type="ChEBI" id="CHEBI:18420"/>
    </cofactor>
</comment>
<evidence type="ECO:0000256" key="1">
    <source>
        <dbReference type="ARBA" id="ARBA00001946"/>
    </source>
</evidence>
<evidence type="ECO:0000256" key="10">
    <source>
        <dbReference type="ARBA" id="ARBA00022777"/>
    </source>
</evidence>
<dbReference type="EC" id="2.7.11.12" evidence="4"/>
<dbReference type="InterPro" id="IPR011009">
    <property type="entry name" value="Kinase-like_dom_sf"/>
</dbReference>
<evidence type="ECO:0000313" key="21">
    <source>
        <dbReference type="EMBL" id="CAE0407009.1"/>
    </source>
</evidence>
<evidence type="ECO:0000256" key="12">
    <source>
        <dbReference type="ARBA" id="ARBA00022992"/>
    </source>
</evidence>
<dbReference type="PANTHER" id="PTHR24353:SF143">
    <property type="entry name" value="PROTEIN KINASE DOMAIN-CONTAINING PROTEIN"/>
    <property type="match status" value="1"/>
</dbReference>
<evidence type="ECO:0000256" key="4">
    <source>
        <dbReference type="ARBA" id="ARBA00012428"/>
    </source>
</evidence>
<dbReference type="PRINTS" id="PR00103">
    <property type="entry name" value="CAMPKINASE"/>
</dbReference>
<dbReference type="AlphaFoldDB" id="A0A7S3P4T1"/>
<dbReference type="GO" id="GO:0046872">
    <property type="term" value="F:metal ion binding"/>
    <property type="evidence" value="ECO:0007669"/>
    <property type="project" value="UniProtKB-KW"/>
</dbReference>
<dbReference type="InterPro" id="IPR018490">
    <property type="entry name" value="cNMP-bd_dom_sf"/>
</dbReference>
<dbReference type="SMART" id="SM00133">
    <property type="entry name" value="S_TK_X"/>
    <property type="match status" value="1"/>
</dbReference>
<dbReference type="CDD" id="cd00038">
    <property type="entry name" value="CAP_ED"/>
    <property type="match status" value="3"/>
</dbReference>
<feature type="domain" description="Cyclic nucleotide-binding" evidence="19">
    <location>
        <begin position="148"/>
        <end position="263"/>
    </location>
</feature>
<dbReference type="InterPro" id="IPR000595">
    <property type="entry name" value="cNMP-bd_dom"/>
</dbReference>
<name>A0A7S3P4T1_9STRA</name>
<dbReference type="PANTHER" id="PTHR24353">
    <property type="entry name" value="CYCLIC NUCLEOTIDE-DEPENDENT PROTEIN KINASE"/>
    <property type="match status" value="1"/>
</dbReference>
<keyword evidence="7" id="KW-0808">Transferase</keyword>
<evidence type="ECO:0000256" key="14">
    <source>
        <dbReference type="ARBA" id="ARBA00047298"/>
    </source>
</evidence>
<evidence type="ECO:0000256" key="3">
    <source>
        <dbReference type="ARBA" id="ARBA00006352"/>
    </source>
</evidence>
<dbReference type="InterPro" id="IPR000719">
    <property type="entry name" value="Prot_kinase_dom"/>
</dbReference>
<comment type="catalytic activity">
    <reaction evidence="14">
        <text>L-threonyl-[protein] + ATP = O-phospho-L-threonyl-[protein] + ADP + H(+)</text>
        <dbReference type="Rhea" id="RHEA:46608"/>
        <dbReference type="Rhea" id="RHEA-COMP:11060"/>
        <dbReference type="Rhea" id="RHEA-COMP:11605"/>
        <dbReference type="ChEBI" id="CHEBI:15378"/>
        <dbReference type="ChEBI" id="CHEBI:30013"/>
        <dbReference type="ChEBI" id="CHEBI:30616"/>
        <dbReference type="ChEBI" id="CHEBI:61977"/>
        <dbReference type="ChEBI" id="CHEBI:456216"/>
        <dbReference type="EC" id="2.7.11.12"/>
    </reaction>
</comment>
<gene>
    <name evidence="21" type="ORF">ACOF00016_LOCUS4836</name>
</gene>
<dbReference type="GO" id="GO:0004691">
    <property type="term" value="F:cAMP-dependent protein kinase activity"/>
    <property type="evidence" value="ECO:0007669"/>
    <property type="project" value="TreeGrafter"/>
</dbReference>
<feature type="domain" description="Cyclic nucleotide-binding" evidence="19">
    <location>
        <begin position="395"/>
        <end position="478"/>
    </location>
</feature>
<protein>
    <recommendedName>
        <fullName evidence="13">cGMP-dependent protein kinase</fullName>
        <ecNumber evidence="4">2.7.11.12</ecNumber>
    </recommendedName>
</protein>
<dbReference type="Gene3D" id="2.60.120.10">
    <property type="entry name" value="Jelly Rolls"/>
    <property type="match status" value="3"/>
</dbReference>
<accession>A0A7S3P4T1</accession>
<evidence type="ECO:0000256" key="9">
    <source>
        <dbReference type="ARBA" id="ARBA00022741"/>
    </source>
</evidence>
<evidence type="ECO:0000256" key="15">
    <source>
        <dbReference type="ARBA" id="ARBA00047462"/>
    </source>
</evidence>
<dbReference type="GO" id="GO:0030553">
    <property type="term" value="F:cGMP binding"/>
    <property type="evidence" value="ECO:0007669"/>
    <property type="project" value="UniProtKB-KW"/>
</dbReference>
<dbReference type="GO" id="GO:0005524">
    <property type="term" value="F:ATP binding"/>
    <property type="evidence" value="ECO:0007669"/>
    <property type="project" value="UniProtKB-UniRule"/>
</dbReference>
<dbReference type="PROSITE" id="PS50011">
    <property type="entry name" value="PROTEIN_KINASE_DOM"/>
    <property type="match status" value="1"/>
</dbReference>